<reference evidence="1 2" key="1">
    <citation type="journal article" date="2020" name="IScience">
        <title>Genome Sequencing of the Endangered Kingdonia uniflora (Circaeasteraceae, Ranunculales) Reveals Potential Mechanisms of Evolutionary Specialization.</title>
        <authorList>
            <person name="Sun Y."/>
            <person name="Deng T."/>
            <person name="Zhang A."/>
            <person name="Moore M.J."/>
            <person name="Landis J.B."/>
            <person name="Lin N."/>
            <person name="Zhang H."/>
            <person name="Zhang X."/>
            <person name="Huang J."/>
            <person name="Zhang X."/>
            <person name="Sun H."/>
            <person name="Wang H."/>
        </authorList>
    </citation>
    <scope>NUCLEOTIDE SEQUENCE [LARGE SCALE GENOMIC DNA]</scope>
    <source>
        <strain evidence="1">TB1705</strain>
        <tissue evidence="1">Leaf</tissue>
    </source>
</reference>
<evidence type="ECO:0000313" key="1">
    <source>
        <dbReference type="EMBL" id="KAF6134146.1"/>
    </source>
</evidence>
<dbReference type="PANTHER" id="PTHR34954:SF3">
    <property type="entry name" value="EXPRESSED PROTEIN"/>
    <property type="match status" value="1"/>
</dbReference>
<keyword evidence="2" id="KW-1185">Reference proteome</keyword>
<gene>
    <name evidence="1" type="ORF">GIB67_013543</name>
</gene>
<evidence type="ECO:0008006" key="3">
    <source>
        <dbReference type="Google" id="ProtNLM"/>
    </source>
</evidence>
<name>A0A7J7KUW1_9MAGN</name>
<dbReference type="Proteomes" id="UP000541444">
    <property type="component" value="Unassembled WGS sequence"/>
</dbReference>
<dbReference type="GO" id="GO:1990052">
    <property type="term" value="P:ER to chloroplast lipid transport"/>
    <property type="evidence" value="ECO:0007669"/>
    <property type="project" value="InterPro"/>
</dbReference>
<dbReference type="AlphaFoldDB" id="A0A7J7KUW1"/>
<organism evidence="1 2">
    <name type="scientific">Kingdonia uniflora</name>
    <dbReference type="NCBI Taxonomy" id="39325"/>
    <lineage>
        <taxon>Eukaryota</taxon>
        <taxon>Viridiplantae</taxon>
        <taxon>Streptophyta</taxon>
        <taxon>Embryophyta</taxon>
        <taxon>Tracheophyta</taxon>
        <taxon>Spermatophyta</taxon>
        <taxon>Magnoliopsida</taxon>
        <taxon>Ranunculales</taxon>
        <taxon>Circaeasteraceae</taxon>
        <taxon>Kingdonia</taxon>
    </lineage>
</organism>
<sequence>MGGVDNQQDDRAIHDKLFLDVPTYHNNHTSFSRGESYWKPLLPQHDITFEAAWPELFIDRNGGYWDVPEAISLNFSSLIFESGLRYRVGLHKNSGNPQAVNANCGDPPLALMPGLCTKAVFSYENSRDIWREKEVKKSNIRTRSGRRNVSQSYDVRLNEPHAAISGIVGGTCAAWLSGRRSSLAIDGAQSREQAVKNRSLIAADLFGSFCYTFQHGKFKNLYGDLTRVDARLNICSASAFACGAAHLVSNVFRKSSMKSQVNQLAAPRLNLILQQQVAGPIVFRVDSKLSLGSSGERFGPHIEDVMYSLSYSLRLLKSGKVVAWYSPKRKEGMVELRLYEF</sequence>
<evidence type="ECO:0000313" key="2">
    <source>
        <dbReference type="Proteomes" id="UP000541444"/>
    </source>
</evidence>
<dbReference type="EMBL" id="JACGCM010002890">
    <property type="protein sequence ID" value="KAF6134146.1"/>
    <property type="molecule type" value="Genomic_DNA"/>
</dbReference>
<dbReference type="OrthoDB" id="512148at2759"/>
<dbReference type="GO" id="GO:0070300">
    <property type="term" value="F:phosphatidic acid binding"/>
    <property type="evidence" value="ECO:0007669"/>
    <property type="project" value="InterPro"/>
</dbReference>
<dbReference type="PANTHER" id="PTHR34954">
    <property type="entry name" value="EXPRESSED PROTEIN"/>
    <property type="match status" value="1"/>
</dbReference>
<accession>A0A7J7KUW1</accession>
<protein>
    <recommendedName>
        <fullName evidence="3">Protein TRIGALACTOSYLDIACYLGLYCEROL 4, chloroplastic</fullName>
    </recommendedName>
</protein>
<proteinExistence type="predicted"/>
<dbReference type="GO" id="GO:0009941">
    <property type="term" value="C:chloroplast envelope"/>
    <property type="evidence" value="ECO:0007669"/>
    <property type="project" value="TreeGrafter"/>
</dbReference>
<dbReference type="GO" id="GO:0034196">
    <property type="term" value="P:acylglycerol transport"/>
    <property type="evidence" value="ECO:0007669"/>
    <property type="project" value="InterPro"/>
</dbReference>
<dbReference type="InterPro" id="IPR044160">
    <property type="entry name" value="TGD4-like"/>
</dbReference>
<comment type="caution">
    <text evidence="1">The sequence shown here is derived from an EMBL/GenBank/DDBJ whole genome shotgun (WGS) entry which is preliminary data.</text>
</comment>